<comment type="caution">
    <text evidence="3">The sequence shown here is derived from an EMBL/GenBank/DDBJ whole genome shotgun (WGS) entry which is preliminary data.</text>
</comment>
<feature type="domain" description="DUF2157" evidence="2">
    <location>
        <begin position="29"/>
        <end position="132"/>
    </location>
</feature>
<accession>A0A1Y4DDP6</accession>
<dbReference type="Pfam" id="PF09925">
    <property type="entry name" value="DUF2157"/>
    <property type="match status" value="1"/>
</dbReference>
<keyword evidence="1" id="KW-1133">Transmembrane helix</keyword>
<dbReference type="AlphaFoldDB" id="A0A1Y4DDP6"/>
<evidence type="ECO:0000313" key="4">
    <source>
        <dbReference type="Proteomes" id="UP000196368"/>
    </source>
</evidence>
<feature type="transmembrane region" description="Helical" evidence="1">
    <location>
        <begin position="155"/>
        <end position="174"/>
    </location>
</feature>
<keyword evidence="1" id="KW-0472">Membrane</keyword>
<sequence length="285" mass="30937">MTKKQGALNALSTDLVAVVPAWVGPLCGLTGAALFLAGTVCFVAYNWAAWGVLSKFALPLVGLLVCAAGAYFAGLQHNAGKVLSFACGLFVGLFWVVYGQVYQTGAFVYEFCLAWAVSLLPLAVLAGNRWLWLLWAAACNGYILSRWSLWMTSEYMWILILFNTLCFAASEWAARRRGESGWFSLFFLAAALWFSLLDGLGSGWMLHFWSSLGLMALLGLYAWRFGRGAAQLGFCALALDVLLAEEVISSLNLGDGILTVLVVMALFIGSGWAVYALTRGEVRCD</sequence>
<feature type="transmembrane region" description="Helical" evidence="1">
    <location>
        <begin position="181"/>
        <end position="200"/>
    </location>
</feature>
<dbReference type="EMBL" id="NFJD01000001">
    <property type="protein sequence ID" value="OUO57244.1"/>
    <property type="molecule type" value="Genomic_DNA"/>
</dbReference>
<evidence type="ECO:0000313" key="3">
    <source>
        <dbReference type="EMBL" id="OUO57244.1"/>
    </source>
</evidence>
<feature type="transmembrane region" description="Helical" evidence="1">
    <location>
        <begin position="57"/>
        <end position="75"/>
    </location>
</feature>
<dbReference type="Proteomes" id="UP000196368">
    <property type="component" value="Unassembled WGS sequence"/>
</dbReference>
<protein>
    <recommendedName>
        <fullName evidence="2">DUF2157 domain-containing protein</fullName>
    </recommendedName>
</protein>
<feature type="transmembrane region" description="Helical" evidence="1">
    <location>
        <begin position="257"/>
        <end position="277"/>
    </location>
</feature>
<dbReference type="RefSeq" id="WP_087286191.1">
    <property type="nucleotide sequence ID" value="NZ_NFJD01000001.1"/>
</dbReference>
<gene>
    <name evidence="3" type="ORF">B5F75_00230</name>
</gene>
<name>A0A1Y4DDP6_9BACT</name>
<keyword evidence="1" id="KW-0812">Transmembrane</keyword>
<feature type="transmembrane region" description="Helical" evidence="1">
    <location>
        <begin position="107"/>
        <end position="125"/>
    </location>
</feature>
<feature type="transmembrane region" description="Helical" evidence="1">
    <location>
        <begin position="82"/>
        <end position="101"/>
    </location>
</feature>
<keyword evidence="4" id="KW-1185">Reference proteome</keyword>
<proteinExistence type="predicted"/>
<evidence type="ECO:0000259" key="2">
    <source>
        <dbReference type="Pfam" id="PF09925"/>
    </source>
</evidence>
<feature type="transmembrane region" description="Helical" evidence="1">
    <location>
        <begin position="21"/>
        <end position="45"/>
    </location>
</feature>
<dbReference type="InterPro" id="IPR018677">
    <property type="entry name" value="DUF2157"/>
</dbReference>
<evidence type="ECO:0000256" key="1">
    <source>
        <dbReference type="SAM" id="Phobius"/>
    </source>
</evidence>
<dbReference type="OrthoDB" id="327621at2"/>
<reference evidence="4" key="1">
    <citation type="submission" date="2017-04" db="EMBL/GenBank/DDBJ databases">
        <title>Function of individual gut microbiota members based on whole genome sequencing of pure cultures obtained from chicken caecum.</title>
        <authorList>
            <person name="Medvecky M."/>
            <person name="Cejkova D."/>
            <person name="Polansky O."/>
            <person name="Karasova D."/>
            <person name="Kubasova T."/>
            <person name="Cizek A."/>
            <person name="Rychlik I."/>
        </authorList>
    </citation>
    <scope>NUCLEOTIDE SEQUENCE [LARGE SCALE GENOMIC DNA]</scope>
    <source>
        <strain evidence="4">An273</strain>
    </source>
</reference>
<organism evidence="3 4">
    <name type="scientific">Candidatus Avelusimicrobium gallicola</name>
    <dbReference type="NCBI Taxonomy" id="2562704"/>
    <lineage>
        <taxon>Bacteria</taxon>
        <taxon>Pseudomonadati</taxon>
        <taxon>Elusimicrobiota</taxon>
        <taxon>Elusimicrobia</taxon>
        <taxon>Elusimicrobiales</taxon>
        <taxon>Elusimicrobiaceae</taxon>
        <taxon>Candidatus Avelusimicrobium</taxon>
    </lineage>
</organism>